<dbReference type="InterPro" id="IPR020846">
    <property type="entry name" value="MFS_dom"/>
</dbReference>
<name>A0ABR4JJ79_9EURO</name>
<feature type="transmembrane region" description="Helical" evidence="7">
    <location>
        <begin position="357"/>
        <end position="376"/>
    </location>
</feature>
<dbReference type="InterPro" id="IPR010573">
    <property type="entry name" value="MFS_Str1/Tri12-like"/>
</dbReference>
<keyword evidence="5 7" id="KW-1133">Transmembrane helix</keyword>
<feature type="transmembrane region" description="Helical" evidence="7">
    <location>
        <begin position="274"/>
        <end position="296"/>
    </location>
</feature>
<dbReference type="Gene3D" id="1.20.1250.20">
    <property type="entry name" value="MFS general substrate transporter like domains"/>
    <property type="match status" value="1"/>
</dbReference>
<dbReference type="InterPro" id="IPR036259">
    <property type="entry name" value="MFS_trans_sf"/>
</dbReference>
<feature type="transmembrane region" description="Helical" evidence="7">
    <location>
        <begin position="113"/>
        <end position="132"/>
    </location>
</feature>
<feature type="transmembrane region" description="Helical" evidence="7">
    <location>
        <begin position="208"/>
        <end position="227"/>
    </location>
</feature>
<feature type="transmembrane region" description="Helical" evidence="7">
    <location>
        <begin position="407"/>
        <end position="428"/>
    </location>
</feature>
<protein>
    <submittedName>
        <fullName evidence="9">Major facilitator superfamily domain-containing protein</fullName>
    </submittedName>
</protein>
<feature type="transmembrane region" description="Helical" evidence="7">
    <location>
        <begin position="169"/>
        <end position="188"/>
    </location>
</feature>
<reference evidence="9 10" key="1">
    <citation type="submission" date="2024-07" db="EMBL/GenBank/DDBJ databases">
        <title>Section-level genome sequencing and comparative genomics of Aspergillus sections Usti and Cavernicolus.</title>
        <authorList>
            <consortium name="Lawrence Berkeley National Laboratory"/>
            <person name="Nybo J.L."/>
            <person name="Vesth T.C."/>
            <person name="Theobald S."/>
            <person name="Frisvad J.C."/>
            <person name="Larsen T.O."/>
            <person name="Kjaerboelling I."/>
            <person name="Rothschild-Mancinelli K."/>
            <person name="Lyhne E.K."/>
            <person name="Kogle M.E."/>
            <person name="Barry K."/>
            <person name="Clum A."/>
            <person name="Na H."/>
            <person name="Ledsgaard L."/>
            <person name="Lin J."/>
            <person name="Lipzen A."/>
            <person name="Kuo A."/>
            <person name="Riley R."/>
            <person name="Mondo S."/>
            <person name="Labutti K."/>
            <person name="Haridas S."/>
            <person name="Pangalinan J."/>
            <person name="Salamov A.A."/>
            <person name="Simmons B.A."/>
            <person name="Magnuson J.K."/>
            <person name="Chen J."/>
            <person name="Drula E."/>
            <person name="Henrissat B."/>
            <person name="Wiebenga A."/>
            <person name="Lubbers R.J."/>
            <person name="Gomes A.C."/>
            <person name="Makela M.R."/>
            <person name="Stajich J."/>
            <person name="Grigoriev I.V."/>
            <person name="Mortensen U.H."/>
            <person name="De Vries R.P."/>
            <person name="Baker S.E."/>
            <person name="Andersen M.R."/>
        </authorList>
    </citation>
    <scope>NUCLEOTIDE SEQUENCE [LARGE SCALE GENOMIC DNA]</scope>
    <source>
        <strain evidence="9 10">CBS 123904</strain>
    </source>
</reference>
<comment type="similarity">
    <text evidence="2">Belongs to the major facilitator superfamily. TCR/Tet family.</text>
</comment>
<feature type="transmembrane region" description="Helical" evidence="7">
    <location>
        <begin position="83"/>
        <end position="101"/>
    </location>
</feature>
<feature type="transmembrane region" description="Helical" evidence="7">
    <location>
        <begin position="138"/>
        <end position="157"/>
    </location>
</feature>
<evidence type="ECO:0000256" key="7">
    <source>
        <dbReference type="SAM" id="Phobius"/>
    </source>
</evidence>
<sequence length="581" mass="61272">MDKPKPRSITDSPAAAEVKFEYVENSPLSDAGETPEIFVLDANMIGNLFGLGLVYAAGGWANIVPQTSIPFIAQRFPEGAGQAAWISTASLVVSAVVQCFVGDLSAIFGRRKFLLLGCVFGISGQLLGGLATNITMVIGGQVVNGFSIAAMYFASPLMQEIVPKKHRGLAVACGAAISAVSYIGGPVIQGVLIQNKLGGQLDGWRVGFYIGAGFWAAAGLCLALLYHPTAQLHTTRASIIERLHRLDWYGIALVSSGISLFLVGLHYGNNPYPWISATVLGCMIPGIVLCFCFGIWEWKGTDHGILPHRLFADRNYLLAICVRVVGGMALLGSQAYLPQIAVNVFGTGGLETSVWQLPLLVSSVLGALLGAALLRLSSAIRWVLFGLMCTMILGAGLMFLVKPGVNFAVWLFPSIIMGLSVGAEGLLLTVLTGYFVPDDLIASGICVANSATLLGGAVAVIIYSAVFNSKIRTALPIHISDAALDAGLPASSLADFLTTWLTSGAAAVGAVPGSTQDVVAAAQGAARVAYSESYNYIWYILIAFSAVCCVLALFFTSIKEHMTDVVTAPVQQRKDKELEKA</sequence>
<evidence type="ECO:0000256" key="1">
    <source>
        <dbReference type="ARBA" id="ARBA00004141"/>
    </source>
</evidence>
<evidence type="ECO:0000256" key="3">
    <source>
        <dbReference type="ARBA" id="ARBA00022448"/>
    </source>
</evidence>
<keyword evidence="3" id="KW-0813">Transport</keyword>
<feature type="transmembrane region" description="Helical" evidence="7">
    <location>
        <begin position="536"/>
        <end position="555"/>
    </location>
</feature>
<proteinExistence type="inferred from homology"/>
<feature type="transmembrane region" description="Helical" evidence="7">
    <location>
        <begin position="440"/>
        <end position="466"/>
    </location>
</feature>
<evidence type="ECO:0000313" key="9">
    <source>
        <dbReference type="EMBL" id="KAL2840050.1"/>
    </source>
</evidence>
<feature type="transmembrane region" description="Helical" evidence="7">
    <location>
        <begin position="383"/>
        <end position="401"/>
    </location>
</feature>
<dbReference type="Pfam" id="PF06609">
    <property type="entry name" value="TRI12"/>
    <property type="match status" value="1"/>
</dbReference>
<feature type="transmembrane region" description="Helical" evidence="7">
    <location>
        <begin position="316"/>
        <end position="337"/>
    </location>
</feature>
<comment type="caution">
    <text evidence="9">The sequence shown here is derived from an EMBL/GenBank/DDBJ whole genome shotgun (WGS) entry which is preliminary data.</text>
</comment>
<dbReference type="PANTHER" id="PTHR23501">
    <property type="entry name" value="MAJOR FACILITATOR SUPERFAMILY"/>
    <property type="match status" value="1"/>
</dbReference>
<dbReference type="SUPFAM" id="SSF103473">
    <property type="entry name" value="MFS general substrate transporter"/>
    <property type="match status" value="1"/>
</dbReference>
<evidence type="ECO:0000259" key="8">
    <source>
        <dbReference type="PROSITE" id="PS50850"/>
    </source>
</evidence>
<evidence type="ECO:0000256" key="5">
    <source>
        <dbReference type="ARBA" id="ARBA00022989"/>
    </source>
</evidence>
<keyword evidence="10" id="KW-1185">Reference proteome</keyword>
<keyword evidence="4 7" id="KW-0812">Transmembrane</keyword>
<dbReference type="EMBL" id="JBFXLU010000125">
    <property type="protein sequence ID" value="KAL2840050.1"/>
    <property type="molecule type" value="Genomic_DNA"/>
</dbReference>
<dbReference type="PROSITE" id="PS50850">
    <property type="entry name" value="MFS"/>
    <property type="match status" value="1"/>
</dbReference>
<dbReference type="PANTHER" id="PTHR23501:SF102">
    <property type="entry name" value="DRUG TRANSPORTER, PUTATIVE (AFU_ORTHOLOGUE AFUA_3G08530)-RELATED"/>
    <property type="match status" value="1"/>
</dbReference>
<evidence type="ECO:0000256" key="6">
    <source>
        <dbReference type="ARBA" id="ARBA00023136"/>
    </source>
</evidence>
<feature type="domain" description="Major facilitator superfamily (MFS) profile" evidence="8">
    <location>
        <begin position="36"/>
        <end position="560"/>
    </location>
</feature>
<keyword evidence="6 7" id="KW-0472">Membrane</keyword>
<gene>
    <name evidence="9" type="ORF">BJY01DRAFT_250176</name>
</gene>
<evidence type="ECO:0000313" key="10">
    <source>
        <dbReference type="Proteomes" id="UP001610446"/>
    </source>
</evidence>
<feature type="transmembrane region" description="Helical" evidence="7">
    <location>
        <begin position="44"/>
        <end position="63"/>
    </location>
</feature>
<accession>A0ABR4JJ79</accession>
<dbReference type="Proteomes" id="UP001610446">
    <property type="component" value="Unassembled WGS sequence"/>
</dbReference>
<evidence type="ECO:0000256" key="4">
    <source>
        <dbReference type="ARBA" id="ARBA00022692"/>
    </source>
</evidence>
<evidence type="ECO:0000256" key="2">
    <source>
        <dbReference type="ARBA" id="ARBA00007520"/>
    </source>
</evidence>
<organism evidence="9 10">
    <name type="scientific">Aspergillus pseudoustus</name>
    <dbReference type="NCBI Taxonomy" id="1810923"/>
    <lineage>
        <taxon>Eukaryota</taxon>
        <taxon>Fungi</taxon>
        <taxon>Dikarya</taxon>
        <taxon>Ascomycota</taxon>
        <taxon>Pezizomycotina</taxon>
        <taxon>Eurotiomycetes</taxon>
        <taxon>Eurotiomycetidae</taxon>
        <taxon>Eurotiales</taxon>
        <taxon>Aspergillaceae</taxon>
        <taxon>Aspergillus</taxon>
        <taxon>Aspergillus subgen. Nidulantes</taxon>
    </lineage>
</organism>
<comment type="subcellular location">
    <subcellularLocation>
        <location evidence="1">Membrane</location>
        <topology evidence="1">Multi-pass membrane protein</topology>
    </subcellularLocation>
</comment>
<feature type="transmembrane region" description="Helical" evidence="7">
    <location>
        <begin position="248"/>
        <end position="268"/>
    </location>
</feature>